<sequence>MEQENIRKPPTSNKNNKERVSYNIVNTQEVEREKINNKNSQESSEDVELESDSFDKNKIPITFSKDNYNLELALAISHSLENKFTNILNPLEITNLFEFQLKILIKK</sequence>
<accession>A0A0F9WBU4</accession>
<evidence type="ECO:0000313" key="2">
    <source>
        <dbReference type="EMBL" id="KKO74991.1"/>
    </source>
</evidence>
<dbReference type="VEuPathDB" id="MicrosporidiaDB:AAJ76_3600010359"/>
<evidence type="ECO:0000313" key="3">
    <source>
        <dbReference type="Proteomes" id="UP000034350"/>
    </source>
</evidence>
<comment type="caution">
    <text evidence="2">The sequence shown here is derived from an EMBL/GenBank/DDBJ whole genome shotgun (WGS) entry which is preliminary data.</text>
</comment>
<dbReference type="VEuPathDB" id="MicrosporidiaDB:G9O61_00g020050"/>
<proteinExistence type="predicted"/>
<evidence type="ECO:0000256" key="1">
    <source>
        <dbReference type="SAM" id="MobiDB-lite"/>
    </source>
</evidence>
<dbReference type="EMBL" id="JPQZ01000036">
    <property type="protein sequence ID" value="KKO74991.1"/>
    <property type="molecule type" value="Genomic_DNA"/>
</dbReference>
<gene>
    <name evidence="2" type="ORF">AAJ76_3600010359</name>
</gene>
<dbReference type="Proteomes" id="UP000034350">
    <property type="component" value="Unassembled WGS sequence"/>
</dbReference>
<dbReference type="RefSeq" id="XP_024330733.1">
    <property type="nucleotide sequence ID" value="XM_024475305.1"/>
</dbReference>
<keyword evidence="3" id="KW-1185">Reference proteome</keyword>
<dbReference type="OrthoDB" id="10586314at2759"/>
<protein>
    <submittedName>
        <fullName evidence="2">Uncharacterized protein</fullName>
    </submittedName>
</protein>
<reference evidence="2 3" key="1">
    <citation type="journal article" date="2015" name="Environ. Microbiol.">
        <title>Genome analyses suggest the presence of polyploidy and recent human-driven expansions in eight global populations of the honeybee pathogen Nosema ceranae.</title>
        <authorList>
            <person name="Pelin A."/>
            <person name="Selman M."/>
            <person name="Aris-Brosou S."/>
            <person name="Farinelli L."/>
            <person name="Corradi N."/>
        </authorList>
    </citation>
    <scope>NUCLEOTIDE SEQUENCE [LARGE SCALE GENOMIC DNA]</scope>
    <source>
        <strain evidence="2 3">PA08 1199</strain>
    </source>
</reference>
<dbReference type="AlphaFoldDB" id="A0A0F9WBU4"/>
<dbReference type="VEuPathDB" id="MicrosporidiaDB:G9O61_00g020870"/>
<feature type="region of interest" description="Disordered" evidence="1">
    <location>
        <begin position="1"/>
        <end position="51"/>
    </location>
</feature>
<name>A0A0F9WBU4_9MICR</name>
<dbReference type="GeneID" id="36320240"/>
<organism evidence="2 3">
    <name type="scientific">Vairimorpha ceranae</name>
    <dbReference type="NCBI Taxonomy" id="40302"/>
    <lineage>
        <taxon>Eukaryota</taxon>
        <taxon>Fungi</taxon>
        <taxon>Fungi incertae sedis</taxon>
        <taxon>Microsporidia</taxon>
        <taxon>Nosematidae</taxon>
        <taxon>Vairimorpha</taxon>
    </lineage>
</organism>